<feature type="compositionally biased region" description="Low complexity" evidence="22">
    <location>
        <begin position="781"/>
        <end position="791"/>
    </location>
</feature>
<dbReference type="SUPFAM" id="SSF81653">
    <property type="entry name" value="Calcium ATPase, transduction domain A"/>
    <property type="match status" value="1"/>
</dbReference>
<evidence type="ECO:0000256" key="22">
    <source>
        <dbReference type="SAM" id="MobiDB-lite"/>
    </source>
</evidence>
<dbReference type="SFLD" id="SFLDS00003">
    <property type="entry name" value="Haloacid_Dehalogenase"/>
    <property type="match status" value="1"/>
</dbReference>
<dbReference type="PROSITE" id="PS01047">
    <property type="entry name" value="HMA_1"/>
    <property type="match status" value="3"/>
</dbReference>
<keyword evidence="17 21" id="KW-0472">Membrane</keyword>
<dbReference type="NCBIfam" id="TIGR00003">
    <property type="entry name" value="copper ion binding protein"/>
    <property type="match status" value="3"/>
</dbReference>
<dbReference type="InterPro" id="IPR001757">
    <property type="entry name" value="P_typ_ATPase"/>
</dbReference>
<feature type="region of interest" description="Disordered" evidence="22">
    <location>
        <begin position="769"/>
        <end position="791"/>
    </location>
</feature>
<dbReference type="GO" id="GO:0140581">
    <property type="term" value="F:P-type monovalent copper transporter activity"/>
    <property type="evidence" value="ECO:0007669"/>
    <property type="project" value="UniProtKB-EC"/>
</dbReference>
<dbReference type="EMBL" id="JABAFG010000005">
    <property type="protein sequence ID" value="NME27833.1"/>
    <property type="molecule type" value="Genomic_DNA"/>
</dbReference>
<evidence type="ECO:0000256" key="13">
    <source>
        <dbReference type="ARBA" id="ARBA00022967"/>
    </source>
</evidence>
<dbReference type="PROSITE" id="PS50846">
    <property type="entry name" value="HMA_2"/>
    <property type="match status" value="3"/>
</dbReference>
<protein>
    <recommendedName>
        <fullName evidence="4">Copper-exporting P-type ATPase</fullName>
        <ecNumber evidence="3">7.2.2.8</ecNumber>
    </recommendedName>
    <alternativeName>
        <fullName evidence="18">Copper-exporting P-type ATPase A</fullName>
    </alternativeName>
    <alternativeName>
        <fullName evidence="19">Cu(+)-exporting ATPase</fullName>
    </alternativeName>
</protein>
<sequence length="957" mass="102466">MKHEKYAITGMSCSACSSRVEKAVSKLAGMKKASVNLLTNSMQVEYDEGTLSSQDIIQAVIDAGYGATLSGGNKKTAAAPEPSPSDLAKKDMAAMKKRLIGSILFLIPVMYIAMHHMLLEWFGIPVPESFQAIFHGDENAITFAFTQFLLILPIMYLNRKYYINGFRTLFQGAPNMDTLVGMGSMAAAVYGVFAIFRMSWGMGHGDWALVSQYSTNLYFESAGMIVTLIDIGKYLEARAKGKTSTAIEKLMDLAPKQATVLRNGKEEVIPVEQLAVGDEMVIRPGESIPADGIISEGSTSIDEAAITGESIPVEKQKGDSVTSATINKTGFIHVRASRVGADTTISQIIKLVDEASASKAPIAKMADKISGIFVPVVMTIAVITGLVWYFLLGATAEFAFSTAISVLVISCPCALGLATPVAIMVGTGKGAENGILIKSGEALETAHTIDTVVMDKTGTITEGRPRVTDIWVRKGTEDQLLTLAVSLEQGSEHPLAEAIMNYAQDHHAVPEAVTNFKALFGRGIEAIWNGQTYYAGNTRLMEEKGIATEEIRQRLDGLADAGKTPLIFADSTEVIGIIAAADMEKESSAQAISLFGKMGIDVVMLTGDNQRTAEAIRKRLHIPQVIAGVLPQDKERHIAALQAQGHKVAMIGDGINDAPALAKADLGIAIGAGTDVAIESADAVLMRNDLLDAVSAVRLSKAVIRNIKENLFWAFFYNAICIPLAAGVLYPAFGIRLNPMIGAAAMSLSSFSVCMNALRLRFFKPDHQTHHVSRETRQSESTHTASSATTDALTIQPSTATEIMEETDQTVPVAAHQYKLTIDGMMCQHCVRTVTKELEAMPGVATVHVDLDSKGATVTSSSAIPADDFKKVITAAGYTLLSEKEEDSTMKTTLKIEGMMCQHCQKHVQEALSAMNGVTAVSVDLDGGKADVEATRDISTEEFAKVIADAGYKLVTA</sequence>
<dbReference type="Pfam" id="PF00122">
    <property type="entry name" value="E1-E2_ATPase"/>
    <property type="match status" value="1"/>
</dbReference>
<keyword evidence="10" id="KW-0187">Copper transport</keyword>
<dbReference type="Proteomes" id="UP000591071">
    <property type="component" value="Unassembled WGS sequence"/>
</dbReference>
<dbReference type="NCBIfam" id="TIGR01511">
    <property type="entry name" value="ATPase-IB1_Cu"/>
    <property type="match status" value="1"/>
</dbReference>
<feature type="transmembrane region" description="Helical" evidence="21">
    <location>
        <begin position="178"/>
        <end position="196"/>
    </location>
</feature>
<keyword evidence="11 21" id="KW-0067">ATP-binding</keyword>
<evidence type="ECO:0000256" key="20">
    <source>
        <dbReference type="ARBA" id="ARBA00049289"/>
    </source>
</evidence>
<dbReference type="GO" id="GO:0016887">
    <property type="term" value="F:ATP hydrolysis activity"/>
    <property type="evidence" value="ECO:0007669"/>
    <property type="project" value="InterPro"/>
</dbReference>
<evidence type="ECO:0000256" key="11">
    <source>
        <dbReference type="ARBA" id="ARBA00022840"/>
    </source>
</evidence>
<evidence type="ECO:0000256" key="15">
    <source>
        <dbReference type="ARBA" id="ARBA00023008"/>
    </source>
</evidence>
<dbReference type="InterPro" id="IPR023298">
    <property type="entry name" value="ATPase_P-typ_TM_dom_sf"/>
</dbReference>
<feature type="domain" description="HMA" evidence="23">
    <location>
        <begin position="2"/>
        <end position="68"/>
    </location>
</feature>
<feature type="transmembrane region" description="Helical" evidence="21">
    <location>
        <begin position="398"/>
        <end position="423"/>
    </location>
</feature>
<feature type="transmembrane region" description="Helical" evidence="21">
    <location>
        <begin position="216"/>
        <end position="235"/>
    </location>
</feature>
<dbReference type="FunFam" id="2.70.150.10:FF:000002">
    <property type="entry name" value="Copper-transporting ATPase 1, putative"/>
    <property type="match status" value="1"/>
</dbReference>
<dbReference type="CDD" id="cd00371">
    <property type="entry name" value="HMA"/>
    <property type="match status" value="3"/>
</dbReference>
<dbReference type="PRINTS" id="PR00941">
    <property type="entry name" value="CDATPASE"/>
</dbReference>
<name>A0A848BZR5_9FIRM</name>
<evidence type="ECO:0000256" key="2">
    <source>
        <dbReference type="ARBA" id="ARBA00006024"/>
    </source>
</evidence>
<reference evidence="24 25" key="1">
    <citation type="submission" date="2020-04" db="EMBL/GenBank/DDBJ databases">
        <authorList>
            <person name="Hitch T.C.A."/>
            <person name="Wylensek D."/>
            <person name="Clavel T."/>
        </authorList>
    </citation>
    <scope>NUCLEOTIDE SEQUENCE [LARGE SCALE GENOMIC DNA]</scope>
    <source>
        <strain evidence="24 25">Oil-RF-744-FAT-WT-6-1</strain>
    </source>
</reference>
<keyword evidence="7 21" id="KW-0479">Metal-binding</keyword>
<evidence type="ECO:0000313" key="25">
    <source>
        <dbReference type="Proteomes" id="UP000591071"/>
    </source>
</evidence>
<dbReference type="SUPFAM" id="SSF56784">
    <property type="entry name" value="HAD-like"/>
    <property type="match status" value="1"/>
</dbReference>
<dbReference type="InterPro" id="IPR044492">
    <property type="entry name" value="P_typ_ATPase_HD_dom"/>
</dbReference>
<keyword evidence="9 21" id="KW-0547">Nucleotide-binding</keyword>
<dbReference type="PRINTS" id="PR00119">
    <property type="entry name" value="CATATPASE"/>
</dbReference>
<keyword evidence="8" id="KW-0677">Repeat</keyword>
<comment type="subcellular location">
    <subcellularLocation>
        <location evidence="1">Cell membrane</location>
        <topology evidence="1">Multi-pass membrane protein</topology>
    </subcellularLocation>
</comment>
<evidence type="ECO:0000256" key="17">
    <source>
        <dbReference type="ARBA" id="ARBA00023136"/>
    </source>
</evidence>
<keyword evidence="6 21" id="KW-0812">Transmembrane</keyword>
<dbReference type="InterPro" id="IPR036412">
    <property type="entry name" value="HAD-like_sf"/>
</dbReference>
<evidence type="ECO:0000256" key="14">
    <source>
        <dbReference type="ARBA" id="ARBA00022989"/>
    </source>
</evidence>
<dbReference type="AlphaFoldDB" id="A0A848BZR5"/>
<dbReference type="Gene3D" id="3.30.70.100">
    <property type="match status" value="3"/>
</dbReference>
<keyword evidence="16" id="KW-0406">Ion transport</keyword>
<dbReference type="InterPro" id="IPR006121">
    <property type="entry name" value="HMA_dom"/>
</dbReference>
<dbReference type="SFLD" id="SFLDG00002">
    <property type="entry name" value="C1.7:_P-type_atpase_like"/>
    <property type="match status" value="1"/>
</dbReference>
<evidence type="ECO:0000313" key="24">
    <source>
        <dbReference type="EMBL" id="NME27833.1"/>
    </source>
</evidence>
<feature type="compositionally biased region" description="Basic and acidic residues" evidence="22">
    <location>
        <begin position="769"/>
        <end position="780"/>
    </location>
</feature>
<evidence type="ECO:0000256" key="5">
    <source>
        <dbReference type="ARBA" id="ARBA00022448"/>
    </source>
</evidence>
<dbReference type="GO" id="GO:0005886">
    <property type="term" value="C:plasma membrane"/>
    <property type="evidence" value="ECO:0007669"/>
    <property type="project" value="UniProtKB-SubCell"/>
</dbReference>
<evidence type="ECO:0000256" key="10">
    <source>
        <dbReference type="ARBA" id="ARBA00022796"/>
    </source>
</evidence>
<evidence type="ECO:0000256" key="4">
    <source>
        <dbReference type="ARBA" id="ARBA00015102"/>
    </source>
</evidence>
<keyword evidence="12" id="KW-0460">Magnesium</keyword>
<evidence type="ECO:0000256" key="3">
    <source>
        <dbReference type="ARBA" id="ARBA00012517"/>
    </source>
</evidence>
<proteinExistence type="inferred from homology"/>
<keyword evidence="15" id="KW-0186">Copper</keyword>
<comment type="catalytic activity">
    <reaction evidence="20">
        <text>Cu(+)(in) + ATP + H2O = Cu(+)(out) + ADP + phosphate + H(+)</text>
        <dbReference type="Rhea" id="RHEA:25792"/>
        <dbReference type="ChEBI" id="CHEBI:15377"/>
        <dbReference type="ChEBI" id="CHEBI:15378"/>
        <dbReference type="ChEBI" id="CHEBI:30616"/>
        <dbReference type="ChEBI" id="CHEBI:43474"/>
        <dbReference type="ChEBI" id="CHEBI:49552"/>
        <dbReference type="ChEBI" id="CHEBI:456216"/>
        <dbReference type="EC" id="7.2.2.8"/>
    </reaction>
</comment>
<dbReference type="EC" id="7.2.2.8" evidence="3"/>
<dbReference type="CDD" id="cd02094">
    <property type="entry name" value="P-type_ATPase_Cu-like"/>
    <property type="match status" value="1"/>
</dbReference>
<evidence type="ECO:0000256" key="1">
    <source>
        <dbReference type="ARBA" id="ARBA00004651"/>
    </source>
</evidence>
<dbReference type="SUPFAM" id="SSF81665">
    <property type="entry name" value="Calcium ATPase, transmembrane domain M"/>
    <property type="match status" value="1"/>
</dbReference>
<organism evidence="24 25">
    <name type="scientific">Megasphaera hexanoica</name>
    <dbReference type="NCBI Taxonomy" id="1675036"/>
    <lineage>
        <taxon>Bacteria</taxon>
        <taxon>Bacillati</taxon>
        <taxon>Bacillota</taxon>
        <taxon>Negativicutes</taxon>
        <taxon>Veillonellales</taxon>
        <taxon>Veillonellaceae</taxon>
        <taxon>Megasphaera</taxon>
    </lineage>
</organism>
<evidence type="ECO:0000256" key="12">
    <source>
        <dbReference type="ARBA" id="ARBA00022842"/>
    </source>
</evidence>
<keyword evidence="5" id="KW-0813">Transport</keyword>
<dbReference type="GO" id="GO:0043682">
    <property type="term" value="F:P-type divalent copper transporter activity"/>
    <property type="evidence" value="ECO:0007669"/>
    <property type="project" value="TreeGrafter"/>
</dbReference>
<feature type="domain" description="HMA" evidence="23">
    <location>
        <begin position="816"/>
        <end position="881"/>
    </location>
</feature>
<dbReference type="PANTHER" id="PTHR43520:SF8">
    <property type="entry name" value="P-TYPE CU(+) TRANSPORTER"/>
    <property type="match status" value="1"/>
</dbReference>
<accession>A0A848BZR5</accession>
<dbReference type="NCBIfam" id="TIGR01525">
    <property type="entry name" value="ATPase-IB_hvy"/>
    <property type="match status" value="1"/>
</dbReference>
<dbReference type="GO" id="GO:0005524">
    <property type="term" value="F:ATP binding"/>
    <property type="evidence" value="ECO:0007669"/>
    <property type="project" value="UniProtKB-UniRule"/>
</dbReference>
<keyword evidence="13" id="KW-1278">Translocase</keyword>
<dbReference type="InterPro" id="IPR027256">
    <property type="entry name" value="P-typ_ATPase_IB"/>
</dbReference>
<dbReference type="Gene3D" id="3.40.1110.10">
    <property type="entry name" value="Calcium-transporting ATPase, cytoplasmic domain N"/>
    <property type="match status" value="1"/>
</dbReference>
<feature type="transmembrane region" description="Helical" evidence="21">
    <location>
        <begin position="372"/>
        <end position="392"/>
    </location>
</feature>
<dbReference type="PROSITE" id="PS00154">
    <property type="entry name" value="ATPASE_E1_E2"/>
    <property type="match status" value="1"/>
</dbReference>
<dbReference type="InterPro" id="IPR036163">
    <property type="entry name" value="HMA_dom_sf"/>
</dbReference>
<dbReference type="SUPFAM" id="SSF55008">
    <property type="entry name" value="HMA, heavy metal-associated domain"/>
    <property type="match status" value="3"/>
</dbReference>
<evidence type="ECO:0000259" key="23">
    <source>
        <dbReference type="PROSITE" id="PS50846"/>
    </source>
</evidence>
<feature type="transmembrane region" description="Helical" evidence="21">
    <location>
        <begin position="711"/>
        <end position="733"/>
    </location>
</feature>
<dbReference type="SFLD" id="SFLDF00027">
    <property type="entry name" value="p-type_atpase"/>
    <property type="match status" value="1"/>
</dbReference>
<feature type="domain" description="HMA" evidence="23">
    <location>
        <begin position="890"/>
        <end position="955"/>
    </location>
</feature>
<dbReference type="GO" id="GO:0055070">
    <property type="term" value="P:copper ion homeostasis"/>
    <property type="evidence" value="ECO:0007669"/>
    <property type="project" value="TreeGrafter"/>
</dbReference>
<dbReference type="Pfam" id="PF00702">
    <property type="entry name" value="Hydrolase"/>
    <property type="match status" value="1"/>
</dbReference>
<evidence type="ECO:0000256" key="21">
    <source>
        <dbReference type="RuleBase" id="RU362081"/>
    </source>
</evidence>
<dbReference type="InterPro" id="IPR059000">
    <property type="entry name" value="ATPase_P-type_domA"/>
</dbReference>
<comment type="caution">
    <text evidence="24">The sequence shown here is derived from an EMBL/GenBank/DDBJ whole genome shotgun (WGS) entry which is preliminary data.</text>
</comment>
<evidence type="ECO:0000256" key="7">
    <source>
        <dbReference type="ARBA" id="ARBA00022723"/>
    </source>
</evidence>
<dbReference type="FunFam" id="3.30.70.100:FF:000005">
    <property type="entry name" value="Copper-exporting P-type ATPase A"/>
    <property type="match status" value="1"/>
</dbReference>
<feature type="transmembrane region" description="Helical" evidence="21">
    <location>
        <begin position="139"/>
        <end position="157"/>
    </location>
</feature>
<dbReference type="GO" id="GO:0005507">
    <property type="term" value="F:copper ion binding"/>
    <property type="evidence" value="ECO:0007669"/>
    <property type="project" value="InterPro"/>
</dbReference>
<evidence type="ECO:0000256" key="16">
    <source>
        <dbReference type="ARBA" id="ARBA00023065"/>
    </source>
</evidence>
<feature type="transmembrane region" description="Helical" evidence="21">
    <location>
        <begin position="99"/>
        <end position="119"/>
    </location>
</feature>
<dbReference type="InterPro" id="IPR008250">
    <property type="entry name" value="ATPase_P-typ_transduc_dom_A_sf"/>
</dbReference>
<gene>
    <name evidence="24" type="ORF">HF872_04240</name>
</gene>
<dbReference type="InterPro" id="IPR006122">
    <property type="entry name" value="HMA_Cu_ion-bd"/>
</dbReference>
<dbReference type="Pfam" id="PF00403">
    <property type="entry name" value="HMA"/>
    <property type="match status" value="3"/>
</dbReference>
<evidence type="ECO:0000256" key="9">
    <source>
        <dbReference type="ARBA" id="ARBA00022741"/>
    </source>
</evidence>
<dbReference type="InterPro" id="IPR023214">
    <property type="entry name" value="HAD_sf"/>
</dbReference>
<dbReference type="InterPro" id="IPR023299">
    <property type="entry name" value="ATPase_P-typ_cyto_dom_N"/>
</dbReference>
<dbReference type="InterPro" id="IPR018303">
    <property type="entry name" value="ATPase_P-typ_P_site"/>
</dbReference>
<dbReference type="RefSeq" id="WP_170087334.1">
    <property type="nucleotide sequence ID" value="NZ_JABAFG010000005.1"/>
</dbReference>
<dbReference type="Gene3D" id="3.40.50.1000">
    <property type="entry name" value="HAD superfamily/HAD-like"/>
    <property type="match status" value="1"/>
</dbReference>
<evidence type="ECO:0000256" key="6">
    <source>
        <dbReference type="ARBA" id="ARBA00022692"/>
    </source>
</evidence>
<dbReference type="InterPro" id="IPR017969">
    <property type="entry name" value="Heavy-metal-associated_CS"/>
</dbReference>
<dbReference type="NCBIfam" id="TIGR01494">
    <property type="entry name" value="ATPase_P-type"/>
    <property type="match status" value="1"/>
</dbReference>
<dbReference type="Gene3D" id="2.70.150.10">
    <property type="entry name" value="Calcium-transporting ATPase, cytoplasmic transduction domain A"/>
    <property type="match status" value="1"/>
</dbReference>
<keyword evidence="14 21" id="KW-1133">Transmembrane helix</keyword>
<keyword evidence="21" id="KW-1003">Cell membrane</keyword>
<comment type="similarity">
    <text evidence="2 21">Belongs to the cation transport ATPase (P-type) (TC 3.A.3) family. Type IB subfamily.</text>
</comment>
<evidence type="ECO:0000256" key="8">
    <source>
        <dbReference type="ARBA" id="ARBA00022737"/>
    </source>
</evidence>
<evidence type="ECO:0000256" key="18">
    <source>
        <dbReference type="ARBA" id="ARBA00029719"/>
    </source>
</evidence>
<dbReference type="PANTHER" id="PTHR43520">
    <property type="entry name" value="ATP7, ISOFORM B"/>
    <property type="match status" value="1"/>
</dbReference>
<evidence type="ECO:0000256" key="19">
    <source>
        <dbReference type="ARBA" id="ARBA00033239"/>
    </source>
</evidence>